<evidence type="ECO:0000256" key="2">
    <source>
        <dbReference type="ARBA" id="ARBA00006991"/>
    </source>
</evidence>
<reference evidence="14" key="2">
    <citation type="submission" date="2023-03" db="EMBL/GenBank/DDBJ databases">
        <authorList>
            <person name="Inwood S.N."/>
            <person name="Skelly J.G."/>
            <person name="Guhlin J."/>
            <person name="Harrop T.W.R."/>
            <person name="Goldson S.G."/>
            <person name="Dearden P.K."/>
        </authorList>
    </citation>
    <scope>NUCLEOTIDE SEQUENCE</scope>
    <source>
        <strain evidence="14">Irish</strain>
        <tissue evidence="14">Whole body</tissue>
    </source>
</reference>
<reference evidence="14" key="1">
    <citation type="journal article" date="2023" name="bioRxiv">
        <title>Scaffold-level genome assemblies of two parasitoid biocontrol wasps reveal the parthenogenesis mechanism and an associated novel virus.</title>
        <authorList>
            <person name="Inwood S."/>
            <person name="Skelly J."/>
            <person name="Guhlin J."/>
            <person name="Harrop T."/>
            <person name="Goldson S."/>
            <person name="Dearden P."/>
        </authorList>
    </citation>
    <scope>NUCLEOTIDE SEQUENCE</scope>
    <source>
        <strain evidence="14">Irish</strain>
        <tissue evidence="14">Whole body</tissue>
    </source>
</reference>
<dbReference type="GO" id="GO:0000981">
    <property type="term" value="F:DNA-binding transcription factor activity, RNA polymerase II-specific"/>
    <property type="evidence" value="ECO:0007669"/>
    <property type="project" value="TreeGrafter"/>
</dbReference>
<dbReference type="InterPro" id="IPR013087">
    <property type="entry name" value="Znf_C2H2_type"/>
</dbReference>
<keyword evidence="5 11" id="KW-0863">Zinc-finger</keyword>
<dbReference type="GO" id="GO:0009880">
    <property type="term" value="P:embryonic pattern specification"/>
    <property type="evidence" value="ECO:0007669"/>
    <property type="project" value="TreeGrafter"/>
</dbReference>
<dbReference type="PANTHER" id="PTHR14196:SF10">
    <property type="entry name" value="C2H2-TYPE DOMAIN-CONTAINING PROTEIN"/>
    <property type="match status" value="1"/>
</dbReference>
<dbReference type="EMBL" id="JAQQBS010000003">
    <property type="protein sequence ID" value="KAK0170579.1"/>
    <property type="molecule type" value="Genomic_DNA"/>
</dbReference>
<proteinExistence type="inferred from homology"/>
<dbReference type="InterPro" id="IPR050717">
    <property type="entry name" value="C2H2-ZF_Transcription_Reg"/>
</dbReference>
<evidence type="ECO:0000256" key="6">
    <source>
        <dbReference type="ARBA" id="ARBA00022833"/>
    </source>
</evidence>
<name>A0AA39FJ68_9HYME</name>
<feature type="domain" description="C2H2-type" evidence="13">
    <location>
        <begin position="757"/>
        <end position="779"/>
    </location>
</feature>
<evidence type="ECO:0000256" key="12">
    <source>
        <dbReference type="SAM" id="MobiDB-lite"/>
    </source>
</evidence>
<feature type="region of interest" description="Disordered" evidence="12">
    <location>
        <begin position="554"/>
        <end position="575"/>
    </location>
</feature>
<organism evidence="14 15">
    <name type="scientific">Microctonus aethiopoides</name>
    <dbReference type="NCBI Taxonomy" id="144406"/>
    <lineage>
        <taxon>Eukaryota</taxon>
        <taxon>Metazoa</taxon>
        <taxon>Ecdysozoa</taxon>
        <taxon>Arthropoda</taxon>
        <taxon>Hexapoda</taxon>
        <taxon>Insecta</taxon>
        <taxon>Pterygota</taxon>
        <taxon>Neoptera</taxon>
        <taxon>Endopterygota</taxon>
        <taxon>Hymenoptera</taxon>
        <taxon>Apocrita</taxon>
        <taxon>Ichneumonoidea</taxon>
        <taxon>Braconidae</taxon>
        <taxon>Euphorinae</taxon>
        <taxon>Microctonus</taxon>
    </lineage>
</organism>
<feature type="compositionally biased region" description="Polar residues" evidence="12">
    <location>
        <begin position="695"/>
        <end position="709"/>
    </location>
</feature>
<keyword evidence="9" id="KW-0804">Transcription</keyword>
<feature type="region of interest" description="Disordered" evidence="12">
    <location>
        <begin position="358"/>
        <end position="387"/>
    </location>
</feature>
<feature type="region of interest" description="Disordered" evidence="12">
    <location>
        <begin position="1"/>
        <end position="26"/>
    </location>
</feature>
<gene>
    <name evidence="14" type="ORF">PV328_008416</name>
</gene>
<evidence type="ECO:0000256" key="10">
    <source>
        <dbReference type="ARBA" id="ARBA00023242"/>
    </source>
</evidence>
<feature type="domain" description="C2H2-type" evidence="13">
    <location>
        <begin position="729"/>
        <end position="756"/>
    </location>
</feature>
<comment type="caution">
    <text evidence="14">The sequence shown here is derived from an EMBL/GenBank/DDBJ whole genome shotgun (WGS) entry which is preliminary data.</text>
</comment>
<dbReference type="GO" id="GO:0000977">
    <property type="term" value="F:RNA polymerase II transcription regulatory region sequence-specific DNA binding"/>
    <property type="evidence" value="ECO:0007669"/>
    <property type="project" value="TreeGrafter"/>
</dbReference>
<feature type="compositionally biased region" description="Polar residues" evidence="12">
    <location>
        <begin position="370"/>
        <end position="384"/>
    </location>
</feature>
<evidence type="ECO:0000256" key="1">
    <source>
        <dbReference type="ARBA" id="ARBA00004123"/>
    </source>
</evidence>
<dbReference type="SMART" id="SM00355">
    <property type="entry name" value="ZnF_C2H2"/>
    <property type="match status" value="2"/>
</dbReference>
<evidence type="ECO:0000313" key="15">
    <source>
        <dbReference type="Proteomes" id="UP001168990"/>
    </source>
</evidence>
<keyword evidence="3" id="KW-0479">Metal-binding</keyword>
<keyword evidence="8" id="KW-0238">DNA-binding</keyword>
<dbReference type="AlphaFoldDB" id="A0AA39FJ68"/>
<evidence type="ECO:0000256" key="5">
    <source>
        <dbReference type="ARBA" id="ARBA00022771"/>
    </source>
</evidence>
<evidence type="ECO:0000256" key="3">
    <source>
        <dbReference type="ARBA" id="ARBA00022723"/>
    </source>
</evidence>
<dbReference type="InterPro" id="IPR036236">
    <property type="entry name" value="Znf_C2H2_sf"/>
</dbReference>
<keyword evidence="4" id="KW-0677">Repeat</keyword>
<comment type="subcellular location">
    <subcellularLocation>
        <location evidence="1">Nucleus</location>
    </subcellularLocation>
</comment>
<dbReference type="Gene3D" id="3.30.160.60">
    <property type="entry name" value="Classic Zinc Finger"/>
    <property type="match status" value="2"/>
</dbReference>
<dbReference type="Proteomes" id="UP001168990">
    <property type="component" value="Unassembled WGS sequence"/>
</dbReference>
<feature type="region of interest" description="Disordered" evidence="12">
    <location>
        <begin position="477"/>
        <end position="537"/>
    </location>
</feature>
<keyword evidence="10" id="KW-0539">Nucleus</keyword>
<dbReference type="FunFam" id="3.30.160.60:FF:001499">
    <property type="entry name" value="Zinc finger protein"/>
    <property type="match status" value="1"/>
</dbReference>
<keyword evidence="6" id="KW-0862">Zinc</keyword>
<accession>A0AA39FJ68</accession>
<evidence type="ECO:0000313" key="14">
    <source>
        <dbReference type="EMBL" id="KAK0170579.1"/>
    </source>
</evidence>
<evidence type="ECO:0000256" key="9">
    <source>
        <dbReference type="ARBA" id="ARBA00023163"/>
    </source>
</evidence>
<keyword evidence="15" id="KW-1185">Reference proteome</keyword>
<dbReference type="GO" id="GO:0005634">
    <property type="term" value="C:nucleus"/>
    <property type="evidence" value="ECO:0007669"/>
    <property type="project" value="UniProtKB-SubCell"/>
</dbReference>
<dbReference type="FunFam" id="3.30.160.60:FF:001506">
    <property type="entry name" value="Zinc finger protein"/>
    <property type="match status" value="1"/>
</dbReference>
<dbReference type="PANTHER" id="PTHR14196">
    <property type="entry name" value="ODD-SKIPPED - RELATED"/>
    <property type="match status" value="1"/>
</dbReference>
<evidence type="ECO:0000256" key="7">
    <source>
        <dbReference type="ARBA" id="ARBA00023015"/>
    </source>
</evidence>
<evidence type="ECO:0000256" key="8">
    <source>
        <dbReference type="ARBA" id="ARBA00023125"/>
    </source>
</evidence>
<dbReference type="SUPFAM" id="SSF57667">
    <property type="entry name" value="beta-beta-alpha zinc fingers"/>
    <property type="match status" value="1"/>
</dbReference>
<dbReference type="GO" id="GO:0048619">
    <property type="term" value="P:embryonic hindgut morphogenesis"/>
    <property type="evidence" value="ECO:0007669"/>
    <property type="project" value="TreeGrafter"/>
</dbReference>
<feature type="region of interest" description="Disordered" evidence="12">
    <location>
        <begin position="644"/>
        <end position="709"/>
    </location>
</feature>
<feature type="compositionally biased region" description="Low complexity" evidence="12">
    <location>
        <begin position="500"/>
        <end position="537"/>
    </location>
</feature>
<sequence>MDNGTSPRGAVGGCNTPSNRVDPWWNPGPLFPTVTTSGPFKTDEKSSENQHNYCEQQRNIPTVPDSGKINKNSCSTISAVFTTSSSTFPSFKEDSLSRCSNIIKPSFKTLPNPYDVPLSAPNRRQSKKILTNLRGPKSSDSTDITRSTDQLLTANSTILTCSLTNTSTSLGCTTSSSTTTSTSASIRDTSLGITKNSVNIPSLSPSSSSRESITEISSLNVRIKAEDKSDTYTNESLSTTSGTRFCGSLLNSLLSTSRVSATKHSDENRQRITQFQHLDQTLNIKVQYSLNPSPSCCSVLGSGAEAELVAASPYDIINDSVSRSLSKIDDCCIEKSGKQSSDIVVPPQSEIAIDMKYETQTGPPGGPPHLTSTGVEPPHSSQGSGLVVSASPTEVVGVESLLLPWGTTGADFLEPSDVKQTAAGIQDAWDTLLLGSSVGVATAQSLAELKPLPPFTGYTGHLSINGIPGHHYHTIASSAQRPSMHSSSPTPSTNQEYYESPVVSSSTPCPSATQKQHQHQHQAQQHQLQQQLPQSTQQVDYDIEDIAEIIGSAIADTTVPGGGNEPESERDPDASRDWIDIAEWIDNPCSPKTHEVTSPSPYSQIYASTNPINQSHQHGSTLQSLLTTGYAPLLQARLQAGNTGLQNSSCGETPSSTSPYPPVSPPGRVSTSCSPDHLLHSSFAAPSHPRKRSRPTSANQSATKKNSVASALSYGTESGLIGGKEKPVHRCSICNRGFLNKSNIKVHLRTHTGEKPFRCEVCGKAFRQKAHLIKHQQIHKRIGRD</sequence>
<dbReference type="Pfam" id="PF00096">
    <property type="entry name" value="zf-C2H2"/>
    <property type="match status" value="1"/>
</dbReference>
<keyword evidence="7" id="KW-0805">Transcription regulation</keyword>
<dbReference type="PROSITE" id="PS00028">
    <property type="entry name" value="ZINC_FINGER_C2H2_1"/>
    <property type="match status" value="2"/>
</dbReference>
<dbReference type="PROSITE" id="PS50157">
    <property type="entry name" value="ZINC_FINGER_C2H2_2"/>
    <property type="match status" value="2"/>
</dbReference>
<evidence type="ECO:0000256" key="4">
    <source>
        <dbReference type="ARBA" id="ARBA00022737"/>
    </source>
</evidence>
<feature type="compositionally biased region" description="Polar residues" evidence="12">
    <location>
        <begin position="644"/>
        <end position="653"/>
    </location>
</feature>
<evidence type="ECO:0000256" key="11">
    <source>
        <dbReference type="PROSITE-ProRule" id="PRU00042"/>
    </source>
</evidence>
<dbReference type="GO" id="GO:0008270">
    <property type="term" value="F:zinc ion binding"/>
    <property type="evidence" value="ECO:0007669"/>
    <property type="project" value="UniProtKB-KW"/>
</dbReference>
<protein>
    <recommendedName>
        <fullName evidence="13">C2H2-type domain-containing protein</fullName>
    </recommendedName>
</protein>
<comment type="similarity">
    <text evidence="2">Belongs to the krueppel C2H2-type zinc-finger protein family.</text>
</comment>
<evidence type="ECO:0000259" key="13">
    <source>
        <dbReference type="PROSITE" id="PS50157"/>
    </source>
</evidence>